<gene>
    <name evidence="4" type="ORF">XENOCAPTIV_030980</name>
</gene>
<accession>A0ABV0R5U1</accession>
<dbReference type="InterPro" id="IPR051261">
    <property type="entry name" value="NLR"/>
</dbReference>
<organism evidence="4 5">
    <name type="scientific">Xenoophorus captivus</name>
    <dbReference type="NCBI Taxonomy" id="1517983"/>
    <lineage>
        <taxon>Eukaryota</taxon>
        <taxon>Metazoa</taxon>
        <taxon>Chordata</taxon>
        <taxon>Craniata</taxon>
        <taxon>Vertebrata</taxon>
        <taxon>Euteleostomi</taxon>
        <taxon>Actinopterygii</taxon>
        <taxon>Neopterygii</taxon>
        <taxon>Teleostei</taxon>
        <taxon>Neoteleostei</taxon>
        <taxon>Acanthomorphata</taxon>
        <taxon>Ovalentaria</taxon>
        <taxon>Atherinomorphae</taxon>
        <taxon>Cyprinodontiformes</taxon>
        <taxon>Goodeidae</taxon>
        <taxon>Xenoophorus</taxon>
    </lineage>
</organism>
<keyword evidence="1" id="KW-0433">Leucine-rich repeat</keyword>
<reference evidence="4 5" key="1">
    <citation type="submission" date="2021-06" db="EMBL/GenBank/DDBJ databases">
        <authorList>
            <person name="Palmer J.M."/>
        </authorList>
    </citation>
    <scope>NUCLEOTIDE SEQUENCE [LARGE SCALE GENOMIC DNA]</scope>
    <source>
        <strain evidence="4 5">XC_2019</strain>
        <tissue evidence="4">Muscle</tissue>
    </source>
</reference>
<keyword evidence="2" id="KW-0677">Repeat</keyword>
<dbReference type="InterPro" id="IPR027417">
    <property type="entry name" value="P-loop_NTPase"/>
</dbReference>
<dbReference type="InterPro" id="IPR007111">
    <property type="entry name" value="NACHT_NTPase"/>
</dbReference>
<name>A0ABV0R5U1_9TELE</name>
<sequence length="106" mass="12489">MTIKCEDMFKSTLMNELVRTVMTKGIGGIGKKVQTQKFTLDWTENKTDKDIHFIFPFTFRELNVLKGEMFNLVKLFHYVFTESEEAGNYKFEDFHVELIFDGLDEC</sequence>
<evidence type="ECO:0000313" key="4">
    <source>
        <dbReference type="EMBL" id="MEQ2203495.1"/>
    </source>
</evidence>
<dbReference type="Gene3D" id="3.40.50.300">
    <property type="entry name" value="P-loop containing nucleotide triphosphate hydrolases"/>
    <property type="match status" value="1"/>
</dbReference>
<evidence type="ECO:0000313" key="5">
    <source>
        <dbReference type="Proteomes" id="UP001434883"/>
    </source>
</evidence>
<protein>
    <recommendedName>
        <fullName evidence="3">NACHT domain-containing protein</fullName>
    </recommendedName>
</protein>
<evidence type="ECO:0000256" key="1">
    <source>
        <dbReference type="ARBA" id="ARBA00022614"/>
    </source>
</evidence>
<dbReference type="Pfam" id="PF05729">
    <property type="entry name" value="NACHT"/>
    <property type="match status" value="1"/>
</dbReference>
<evidence type="ECO:0000256" key="2">
    <source>
        <dbReference type="ARBA" id="ARBA00022737"/>
    </source>
</evidence>
<evidence type="ECO:0000259" key="3">
    <source>
        <dbReference type="Pfam" id="PF05729"/>
    </source>
</evidence>
<feature type="domain" description="NACHT" evidence="3">
    <location>
        <begin position="19"/>
        <end position="106"/>
    </location>
</feature>
<dbReference type="Proteomes" id="UP001434883">
    <property type="component" value="Unassembled WGS sequence"/>
</dbReference>
<keyword evidence="5" id="KW-1185">Reference proteome</keyword>
<dbReference type="PANTHER" id="PTHR24106">
    <property type="entry name" value="NACHT, LRR AND CARD DOMAINS-CONTAINING"/>
    <property type="match status" value="1"/>
</dbReference>
<comment type="caution">
    <text evidence="4">The sequence shown here is derived from an EMBL/GenBank/DDBJ whole genome shotgun (WGS) entry which is preliminary data.</text>
</comment>
<dbReference type="EMBL" id="JAHRIN010034600">
    <property type="protein sequence ID" value="MEQ2203495.1"/>
    <property type="molecule type" value="Genomic_DNA"/>
</dbReference>
<proteinExistence type="predicted"/>